<protein>
    <submittedName>
        <fullName evidence="1">Spore coat protein YutH</fullName>
    </submittedName>
</protein>
<evidence type="ECO:0000313" key="2">
    <source>
        <dbReference type="Proteomes" id="UP000308230"/>
    </source>
</evidence>
<organism evidence="1 2">
    <name type="scientific">Exobacillus caeni</name>
    <dbReference type="NCBI Taxonomy" id="2574798"/>
    <lineage>
        <taxon>Bacteria</taxon>
        <taxon>Bacillati</taxon>
        <taxon>Bacillota</taxon>
        <taxon>Bacilli</taxon>
        <taxon>Bacillales</taxon>
        <taxon>Guptibacillaceae</taxon>
        <taxon>Exobacillus</taxon>
    </lineage>
</organism>
<dbReference type="InterPro" id="IPR014254">
    <property type="entry name" value="Spore_coat_YutH"/>
</dbReference>
<dbReference type="RefSeq" id="WP_138122070.1">
    <property type="nucleotide sequence ID" value="NZ_SWLG01000001.1"/>
</dbReference>
<dbReference type="GO" id="GO:0042601">
    <property type="term" value="C:endospore-forming forespore"/>
    <property type="evidence" value="ECO:0007669"/>
    <property type="project" value="TreeGrafter"/>
</dbReference>
<accession>A0A5R9FE37</accession>
<dbReference type="NCBIfam" id="TIGR02905">
    <property type="entry name" value="spore_yutH"/>
    <property type="match status" value="1"/>
</dbReference>
<dbReference type="PANTHER" id="PTHR39179">
    <property type="entry name" value="SPORE COAT PROTEIN I"/>
    <property type="match status" value="1"/>
</dbReference>
<sequence>MFEREIYHLYQLYCEQRFRLGGYEAFTSQGSVYLIEPSTPDKKAVDWVNSVGHFLEKEGENVARLVPTATNRWDGNIEGNAILLYKLQSKRIKRKNRKNRPIGRRLARIHSKGYRFLQQYNSSMVIEPWNIRWEKRLDQLEQWYFEVIKKKKKDRFDEMFVRSFPYYLGLGENAIQYIVDAEIDTQENFFQNVSLTHNRFTNESWISFRDETFIVPSRLLVDHPMRDIAEWIRQETEMKQDSYSRVSSFISEYNERKRMTYNDWRLLFARLLFPINYIEAVEEYYSNPNIQVKNRMEARLEKLLRIEGERERFLAEFLPNLLGVDSQNLRSVDWLSL</sequence>
<comment type="caution">
    <text evidence="1">The sequence shown here is derived from an EMBL/GenBank/DDBJ whole genome shotgun (WGS) entry which is preliminary data.</text>
</comment>
<reference evidence="1 2" key="1">
    <citation type="submission" date="2019-04" db="EMBL/GenBank/DDBJ databases">
        <title>Bacillus caeni sp. nov., a bacterium isolated from mangrove sediment.</title>
        <authorList>
            <person name="Huang H."/>
            <person name="Mo K."/>
            <person name="Hu Y."/>
        </authorList>
    </citation>
    <scope>NUCLEOTIDE SEQUENCE [LARGE SCALE GENOMIC DNA]</scope>
    <source>
        <strain evidence="1 2">HB172195</strain>
    </source>
</reference>
<dbReference type="EMBL" id="SWLG01000001">
    <property type="protein sequence ID" value="TLS38834.1"/>
    <property type="molecule type" value="Genomic_DNA"/>
</dbReference>
<gene>
    <name evidence="1" type="primary">yutH</name>
    <name evidence="1" type="ORF">FCL54_00515</name>
</gene>
<keyword evidence="1" id="KW-0946">Virion</keyword>
<evidence type="ECO:0000313" key="1">
    <source>
        <dbReference type="EMBL" id="TLS38834.1"/>
    </source>
</evidence>
<proteinExistence type="predicted"/>
<dbReference type="Proteomes" id="UP000308230">
    <property type="component" value="Unassembled WGS sequence"/>
</dbReference>
<keyword evidence="1" id="KW-0167">Capsid protein</keyword>
<dbReference type="PANTHER" id="PTHR39179:SF2">
    <property type="entry name" value="ENDOSPORE COAT-ASSOCIATED PROTEIN YUTH"/>
    <property type="match status" value="1"/>
</dbReference>
<keyword evidence="2" id="KW-1185">Reference proteome</keyword>
<dbReference type="InterPro" id="IPR047175">
    <property type="entry name" value="CotS-like"/>
</dbReference>
<dbReference type="SUPFAM" id="SSF56112">
    <property type="entry name" value="Protein kinase-like (PK-like)"/>
    <property type="match status" value="1"/>
</dbReference>
<dbReference type="InterPro" id="IPR011009">
    <property type="entry name" value="Kinase-like_dom_sf"/>
</dbReference>
<dbReference type="OrthoDB" id="2986702at2"/>
<dbReference type="AlphaFoldDB" id="A0A5R9FE37"/>
<dbReference type="Gene3D" id="3.90.1200.10">
    <property type="match status" value="1"/>
</dbReference>
<name>A0A5R9FE37_9BACL</name>